<dbReference type="InterPro" id="IPR011006">
    <property type="entry name" value="CheY-like_superfamily"/>
</dbReference>
<keyword evidence="2" id="KW-0902">Two-component regulatory system</keyword>
<evidence type="ECO:0000256" key="4">
    <source>
        <dbReference type="ARBA" id="ARBA00023125"/>
    </source>
</evidence>
<dbReference type="GO" id="GO:0005829">
    <property type="term" value="C:cytosol"/>
    <property type="evidence" value="ECO:0007669"/>
    <property type="project" value="TreeGrafter"/>
</dbReference>
<dbReference type="InterPro" id="IPR016032">
    <property type="entry name" value="Sig_transdc_resp-reg_C-effctor"/>
</dbReference>
<reference evidence="10 11" key="1">
    <citation type="submission" date="2020-05" db="EMBL/GenBank/DDBJ databases">
        <title>Gimesia benthica sp. nov., a novel planctomycete isolated from a deep-sea water sample of the Northwest Indian Ocean.</title>
        <authorList>
            <person name="Wang J."/>
            <person name="Ruan C."/>
            <person name="Song L."/>
            <person name="Zhu Y."/>
            <person name="Li A."/>
            <person name="Zheng X."/>
            <person name="Wang L."/>
            <person name="Lu Z."/>
            <person name="Huang Y."/>
            <person name="Du W."/>
            <person name="Zhou Y."/>
            <person name="Huang L."/>
            <person name="Dai X."/>
        </authorList>
    </citation>
    <scope>NUCLEOTIDE SEQUENCE [LARGE SCALE GENOMIC DNA]</scope>
    <source>
        <strain evidence="10 11">YYQ-30</strain>
    </source>
</reference>
<evidence type="ECO:0000256" key="3">
    <source>
        <dbReference type="ARBA" id="ARBA00023015"/>
    </source>
</evidence>
<dbReference type="InterPro" id="IPR039420">
    <property type="entry name" value="WalR-like"/>
</dbReference>
<dbReference type="SMART" id="SM00448">
    <property type="entry name" value="REC"/>
    <property type="match status" value="1"/>
</dbReference>
<dbReference type="Gene3D" id="1.10.10.10">
    <property type="entry name" value="Winged helix-like DNA-binding domain superfamily/Winged helix DNA-binding domain"/>
    <property type="match status" value="1"/>
</dbReference>
<keyword evidence="1 6" id="KW-0597">Phosphoprotein</keyword>
<dbReference type="PROSITE" id="PS50110">
    <property type="entry name" value="RESPONSE_REGULATORY"/>
    <property type="match status" value="1"/>
</dbReference>
<sequence>MSDRPRILAFDDEVQITTLLRDTLSLDGAEVLVANTAAEFHRLHGSSPVDIYILDLITPDGNGLNLVRELRTREDAGIIILTGQSSEVDVVLGLELGADDYIPKPFRPRELRARVASVYRRVAGKRAEQSAPQATEPALPDAPGDSINLGDWSIDVAARKVRHAAGERLELTTSEFDVLVYLARNAGRVVTRNQIIDAIRSENWAAYDRLIDGFVSRIRRKMLVIDPDRPLIRTIRGVGYCLSLDPD</sequence>
<protein>
    <submittedName>
        <fullName evidence="10">Response regulator transcription factor</fullName>
    </submittedName>
</protein>
<keyword evidence="3" id="KW-0805">Transcription regulation</keyword>
<evidence type="ECO:0000256" key="2">
    <source>
        <dbReference type="ARBA" id="ARBA00023012"/>
    </source>
</evidence>
<dbReference type="AlphaFoldDB" id="A0A849L6Q5"/>
<dbReference type="Pfam" id="PF00486">
    <property type="entry name" value="Trans_reg_C"/>
    <property type="match status" value="1"/>
</dbReference>
<dbReference type="GO" id="GO:0000156">
    <property type="term" value="F:phosphorelay response regulator activity"/>
    <property type="evidence" value="ECO:0007669"/>
    <property type="project" value="TreeGrafter"/>
</dbReference>
<evidence type="ECO:0000313" key="11">
    <source>
        <dbReference type="Proteomes" id="UP000572377"/>
    </source>
</evidence>
<dbReference type="PROSITE" id="PS51755">
    <property type="entry name" value="OMPR_PHOB"/>
    <property type="match status" value="1"/>
</dbReference>
<evidence type="ECO:0000313" key="10">
    <source>
        <dbReference type="EMBL" id="NNU82086.1"/>
    </source>
</evidence>
<evidence type="ECO:0000256" key="7">
    <source>
        <dbReference type="PROSITE-ProRule" id="PRU01091"/>
    </source>
</evidence>
<dbReference type="InterPro" id="IPR001789">
    <property type="entry name" value="Sig_transdc_resp-reg_receiver"/>
</dbReference>
<dbReference type="Gene3D" id="6.10.250.690">
    <property type="match status" value="1"/>
</dbReference>
<dbReference type="SUPFAM" id="SSF46894">
    <property type="entry name" value="C-terminal effector domain of the bipartite response regulators"/>
    <property type="match status" value="1"/>
</dbReference>
<feature type="domain" description="Response regulatory" evidence="8">
    <location>
        <begin position="6"/>
        <end position="119"/>
    </location>
</feature>
<gene>
    <name evidence="10" type="ORF">HMH01_16740</name>
</gene>
<dbReference type="GO" id="GO:0006355">
    <property type="term" value="P:regulation of DNA-templated transcription"/>
    <property type="evidence" value="ECO:0007669"/>
    <property type="project" value="InterPro"/>
</dbReference>
<keyword evidence="11" id="KW-1185">Reference proteome</keyword>
<evidence type="ECO:0000259" key="9">
    <source>
        <dbReference type="PROSITE" id="PS51755"/>
    </source>
</evidence>
<keyword evidence="4 7" id="KW-0238">DNA-binding</keyword>
<proteinExistence type="predicted"/>
<dbReference type="EMBL" id="JABFBC010000005">
    <property type="protein sequence ID" value="NNU82086.1"/>
    <property type="molecule type" value="Genomic_DNA"/>
</dbReference>
<name>A0A849L6Q5_9RHOB</name>
<keyword evidence="5" id="KW-0804">Transcription</keyword>
<dbReference type="SMART" id="SM00862">
    <property type="entry name" value="Trans_reg_C"/>
    <property type="match status" value="1"/>
</dbReference>
<dbReference type="InterPro" id="IPR036388">
    <property type="entry name" value="WH-like_DNA-bd_sf"/>
</dbReference>
<feature type="domain" description="OmpR/PhoB-type" evidence="9">
    <location>
        <begin position="144"/>
        <end position="244"/>
    </location>
</feature>
<dbReference type="GO" id="GO:0000976">
    <property type="term" value="F:transcription cis-regulatory region binding"/>
    <property type="evidence" value="ECO:0007669"/>
    <property type="project" value="TreeGrafter"/>
</dbReference>
<dbReference type="RefSeq" id="WP_171326949.1">
    <property type="nucleotide sequence ID" value="NZ_JABFBC010000005.1"/>
</dbReference>
<dbReference type="Pfam" id="PF00072">
    <property type="entry name" value="Response_reg"/>
    <property type="match status" value="1"/>
</dbReference>
<dbReference type="CDD" id="cd00383">
    <property type="entry name" value="trans_reg_C"/>
    <property type="match status" value="1"/>
</dbReference>
<dbReference type="SUPFAM" id="SSF52172">
    <property type="entry name" value="CheY-like"/>
    <property type="match status" value="1"/>
</dbReference>
<evidence type="ECO:0000256" key="6">
    <source>
        <dbReference type="PROSITE-ProRule" id="PRU00169"/>
    </source>
</evidence>
<evidence type="ECO:0000259" key="8">
    <source>
        <dbReference type="PROSITE" id="PS50110"/>
    </source>
</evidence>
<organism evidence="10 11">
    <name type="scientific">Halovulum dunhuangense</name>
    <dbReference type="NCBI Taxonomy" id="1505036"/>
    <lineage>
        <taxon>Bacteria</taxon>
        <taxon>Pseudomonadati</taxon>
        <taxon>Pseudomonadota</taxon>
        <taxon>Alphaproteobacteria</taxon>
        <taxon>Rhodobacterales</taxon>
        <taxon>Paracoccaceae</taxon>
        <taxon>Halovulum</taxon>
    </lineage>
</organism>
<dbReference type="PANTHER" id="PTHR48111">
    <property type="entry name" value="REGULATOR OF RPOS"/>
    <property type="match status" value="1"/>
</dbReference>
<accession>A0A849L6Q5</accession>
<dbReference type="PANTHER" id="PTHR48111:SF4">
    <property type="entry name" value="DNA-BINDING DUAL TRANSCRIPTIONAL REGULATOR OMPR"/>
    <property type="match status" value="1"/>
</dbReference>
<dbReference type="GO" id="GO:0032993">
    <property type="term" value="C:protein-DNA complex"/>
    <property type="evidence" value="ECO:0007669"/>
    <property type="project" value="TreeGrafter"/>
</dbReference>
<comment type="caution">
    <text evidence="10">The sequence shown here is derived from an EMBL/GenBank/DDBJ whole genome shotgun (WGS) entry which is preliminary data.</text>
</comment>
<feature type="DNA-binding region" description="OmpR/PhoB-type" evidence="7">
    <location>
        <begin position="144"/>
        <end position="244"/>
    </location>
</feature>
<evidence type="ECO:0000256" key="1">
    <source>
        <dbReference type="ARBA" id="ARBA00022553"/>
    </source>
</evidence>
<evidence type="ECO:0000256" key="5">
    <source>
        <dbReference type="ARBA" id="ARBA00023163"/>
    </source>
</evidence>
<feature type="modified residue" description="4-aspartylphosphate" evidence="6">
    <location>
        <position position="55"/>
    </location>
</feature>
<dbReference type="Proteomes" id="UP000572377">
    <property type="component" value="Unassembled WGS sequence"/>
</dbReference>
<dbReference type="InterPro" id="IPR001867">
    <property type="entry name" value="OmpR/PhoB-type_DNA-bd"/>
</dbReference>
<dbReference type="Gene3D" id="3.40.50.2300">
    <property type="match status" value="1"/>
</dbReference>